<evidence type="ECO:0000313" key="1">
    <source>
        <dbReference type="EMBL" id="GFO25300.1"/>
    </source>
</evidence>
<name>A0AAV4BY07_9GAST</name>
<organism evidence="1 2">
    <name type="scientific">Plakobranchus ocellatus</name>
    <dbReference type="NCBI Taxonomy" id="259542"/>
    <lineage>
        <taxon>Eukaryota</taxon>
        <taxon>Metazoa</taxon>
        <taxon>Spiralia</taxon>
        <taxon>Lophotrochozoa</taxon>
        <taxon>Mollusca</taxon>
        <taxon>Gastropoda</taxon>
        <taxon>Heterobranchia</taxon>
        <taxon>Euthyneura</taxon>
        <taxon>Panpulmonata</taxon>
        <taxon>Sacoglossa</taxon>
        <taxon>Placobranchoidea</taxon>
        <taxon>Plakobranchidae</taxon>
        <taxon>Plakobranchus</taxon>
    </lineage>
</organism>
<comment type="caution">
    <text evidence="1">The sequence shown here is derived from an EMBL/GenBank/DDBJ whole genome shotgun (WGS) entry which is preliminary data.</text>
</comment>
<reference evidence="1 2" key="1">
    <citation type="journal article" date="2021" name="Elife">
        <title>Chloroplast acquisition without the gene transfer in kleptoplastic sea slugs, Plakobranchus ocellatus.</title>
        <authorList>
            <person name="Maeda T."/>
            <person name="Takahashi S."/>
            <person name="Yoshida T."/>
            <person name="Shimamura S."/>
            <person name="Takaki Y."/>
            <person name="Nagai Y."/>
            <person name="Toyoda A."/>
            <person name="Suzuki Y."/>
            <person name="Arimoto A."/>
            <person name="Ishii H."/>
            <person name="Satoh N."/>
            <person name="Nishiyama T."/>
            <person name="Hasebe M."/>
            <person name="Maruyama T."/>
            <person name="Minagawa J."/>
            <person name="Obokata J."/>
            <person name="Shigenobu S."/>
        </authorList>
    </citation>
    <scope>NUCLEOTIDE SEQUENCE [LARGE SCALE GENOMIC DNA]</scope>
</reference>
<protein>
    <submittedName>
        <fullName evidence="1">Uncharacterized protein</fullName>
    </submittedName>
</protein>
<proteinExistence type="predicted"/>
<sequence>MLYRLSFLTSLPGIESWSLHHLATCGEKKKSLSELVSGSVPVSPAAPHLIARSWCENRAGGYRSTAHPTLGPNCHLAQNGQRTNGINPGVPLSFAGTGFSWCC</sequence>
<accession>A0AAV4BY07</accession>
<evidence type="ECO:0000313" key="2">
    <source>
        <dbReference type="Proteomes" id="UP000735302"/>
    </source>
</evidence>
<gene>
    <name evidence="1" type="ORF">PoB_005180500</name>
</gene>
<dbReference type="AlphaFoldDB" id="A0AAV4BY07"/>
<dbReference type="Proteomes" id="UP000735302">
    <property type="component" value="Unassembled WGS sequence"/>
</dbReference>
<keyword evidence="2" id="KW-1185">Reference proteome</keyword>
<dbReference type="EMBL" id="BLXT01005746">
    <property type="protein sequence ID" value="GFO25300.1"/>
    <property type="molecule type" value="Genomic_DNA"/>
</dbReference>